<dbReference type="PANTHER" id="PTHR11461:SF211">
    <property type="entry name" value="GH10112P-RELATED"/>
    <property type="match status" value="1"/>
</dbReference>
<dbReference type="InterPro" id="IPR042178">
    <property type="entry name" value="Serpin_sf_1"/>
</dbReference>
<dbReference type="InterPro" id="IPR036186">
    <property type="entry name" value="Serpin_sf"/>
</dbReference>
<dbReference type="OrthoDB" id="9518664at2759"/>
<dbReference type="eggNOG" id="KOG2392">
    <property type="taxonomic scope" value="Eukaryota"/>
</dbReference>
<dbReference type="GO" id="GO:0004867">
    <property type="term" value="F:serine-type endopeptidase inhibitor activity"/>
    <property type="evidence" value="ECO:0007669"/>
    <property type="project" value="InterPro"/>
</dbReference>
<dbReference type="AlphaFoldDB" id="G0M9Y3"/>
<gene>
    <name evidence="4" type="ORF">CAEBREN_08567</name>
</gene>
<evidence type="ECO:0000313" key="4">
    <source>
        <dbReference type="EMBL" id="EGT30907.1"/>
    </source>
</evidence>
<dbReference type="HOGENOM" id="CLU_023330_0_3_1"/>
<sequence>MDYFFVAHSNFALNLLRQQDLSKTFVISPRSISVGLATVAYLAKGPTGNEIREAILMKGLLDEHLWNQFGNLQDMIKPYKGEEESEVQVYMANKFAMRQGPDIKGDLHVFAYRMFNAGFMPFNFRNPELSSERIDMFVSGNKHNFEGMVPPEKISADTDTIMANVMLFKGRWKERFNVHDTEQMEFWTSPDSSRLTDFMAKEDSILYSANDHFQVIRLKFSDEKFALNIFLPKIRFGLMAALQELTPESIYQLLGDFQSKNVKMKLPKFKIESTYDLQDSLVALGIRKVFDPKQARFKSNGDMGIIQRVLRKITFQKTNAINVISMFAHKAIIEIDEYGASATTAVIGNRAEVGEGPSMDFVADHPFMFMLTKEDRIFFMGLYN</sequence>
<organism evidence="5">
    <name type="scientific">Caenorhabditis brenneri</name>
    <name type="common">Nematode worm</name>
    <dbReference type="NCBI Taxonomy" id="135651"/>
    <lineage>
        <taxon>Eukaryota</taxon>
        <taxon>Metazoa</taxon>
        <taxon>Ecdysozoa</taxon>
        <taxon>Nematoda</taxon>
        <taxon>Chromadorea</taxon>
        <taxon>Rhabditida</taxon>
        <taxon>Rhabditina</taxon>
        <taxon>Rhabditomorpha</taxon>
        <taxon>Rhabditoidea</taxon>
        <taxon>Rhabditidae</taxon>
        <taxon>Peloderinae</taxon>
        <taxon>Caenorhabditis</taxon>
    </lineage>
</organism>
<comment type="similarity">
    <text evidence="1 2">Belongs to the serpin family.</text>
</comment>
<evidence type="ECO:0000259" key="3">
    <source>
        <dbReference type="SMART" id="SM00093"/>
    </source>
</evidence>
<protein>
    <recommendedName>
        <fullName evidence="3">Serpin domain-containing protein</fullName>
    </recommendedName>
</protein>
<dbReference type="InterPro" id="IPR000215">
    <property type="entry name" value="Serpin_fam"/>
</dbReference>
<dbReference type="STRING" id="135651.G0M9Y3"/>
<accession>G0M9Y3</accession>
<name>G0M9Y3_CAEBE</name>
<dbReference type="SUPFAM" id="SSF56574">
    <property type="entry name" value="Serpins"/>
    <property type="match status" value="1"/>
</dbReference>
<dbReference type="PANTHER" id="PTHR11461">
    <property type="entry name" value="SERINE PROTEASE INHIBITOR, SERPIN"/>
    <property type="match status" value="1"/>
</dbReference>
<proteinExistence type="inferred from homology"/>
<evidence type="ECO:0000256" key="2">
    <source>
        <dbReference type="RuleBase" id="RU000411"/>
    </source>
</evidence>
<dbReference type="SMART" id="SM00093">
    <property type="entry name" value="SERPIN"/>
    <property type="match status" value="1"/>
</dbReference>
<dbReference type="InterPro" id="IPR023795">
    <property type="entry name" value="Serpin_CS"/>
</dbReference>
<dbReference type="PROSITE" id="PS00284">
    <property type="entry name" value="SERPIN"/>
    <property type="match status" value="1"/>
</dbReference>
<dbReference type="Gene3D" id="2.30.39.10">
    <property type="entry name" value="Alpha-1-antitrypsin, domain 1"/>
    <property type="match status" value="1"/>
</dbReference>
<dbReference type="Proteomes" id="UP000008068">
    <property type="component" value="Unassembled WGS sequence"/>
</dbReference>
<keyword evidence="5" id="KW-1185">Reference proteome</keyword>
<dbReference type="Gene3D" id="3.30.497.10">
    <property type="entry name" value="Antithrombin, subunit I, domain 2"/>
    <property type="match status" value="1"/>
</dbReference>
<feature type="domain" description="Serpin" evidence="3">
    <location>
        <begin position="13"/>
        <end position="381"/>
    </location>
</feature>
<evidence type="ECO:0000256" key="1">
    <source>
        <dbReference type="ARBA" id="ARBA00009500"/>
    </source>
</evidence>
<dbReference type="InParanoid" id="G0M9Y3"/>
<dbReference type="EMBL" id="GL379787">
    <property type="protein sequence ID" value="EGT30907.1"/>
    <property type="molecule type" value="Genomic_DNA"/>
</dbReference>
<dbReference type="OMA" id="PNRGAPM"/>
<reference evidence="5" key="1">
    <citation type="submission" date="2011-07" db="EMBL/GenBank/DDBJ databases">
        <authorList>
            <consortium name="Caenorhabditis brenneri Sequencing and Analysis Consortium"/>
            <person name="Wilson R.K."/>
        </authorList>
    </citation>
    <scope>NUCLEOTIDE SEQUENCE [LARGE SCALE GENOMIC DNA]</scope>
    <source>
        <strain evidence="5">PB2801</strain>
    </source>
</reference>
<dbReference type="GO" id="GO:0005615">
    <property type="term" value="C:extracellular space"/>
    <property type="evidence" value="ECO:0007669"/>
    <property type="project" value="InterPro"/>
</dbReference>
<dbReference type="InterPro" id="IPR023796">
    <property type="entry name" value="Serpin_dom"/>
</dbReference>
<evidence type="ECO:0000313" key="5">
    <source>
        <dbReference type="Proteomes" id="UP000008068"/>
    </source>
</evidence>
<dbReference type="Pfam" id="PF00079">
    <property type="entry name" value="Serpin"/>
    <property type="match status" value="1"/>
</dbReference>
<dbReference type="InterPro" id="IPR042185">
    <property type="entry name" value="Serpin_sf_2"/>
</dbReference>